<dbReference type="PROSITE" id="PS51125">
    <property type="entry name" value="NHL"/>
    <property type="match status" value="1"/>
</dbReference>
<protein>
    <submittedName>
        <fullName evidence="3">DUF2313 domain-containing protein</fullName>
    </submittedName>
</protein>
<comment type="caution">
    <text evidence="3">The sequence shown here is derived from an EMBL/GenBank/DDBJ whole genome shotgun (WGS) entry which is preliminary data.</text>
</comment>
<feature type="repeat" description="NHL" evidence="2">
    <location>
        <begin position="117"/>
        <end position="157"/>
    </location>
</feature>
<sequence>MRLRRSRRAACNRGGVAMTGSPLVRRLRPGLDPNGGFWAMLRYPHDWAGATGQGATWDPARGGLALAPLARPELAADWLPLAPVAGPDGYLYRADPETGQVLRKRPCDGGFGPVPGLGGAGASSGRFRAPAGVAFDARGRLYVADAGNGRVQIIDPKQGAVIAVLDEGLRLPTLAAIAPDGSVFVADAGTGMIHVFSRRFRSCGALVLDTLDPMTNTPWTTEPPPRPLALTIFADGTLAIFDPLRPMLWHMTRDGAPLPALGWFDEAGLPAGWSPTPRRNGAEAELILGPIDGGIYDLAWHRIEIDADTPPGTAIEVQTFAANEADTRLRAWAPERPIPMPRAVADGRGKALDRLVLSDQALWSLWRLGRMVRDLPVIASLAGSGPVDADTLTLPRAAAARLRAGDTLRLTTPAGAEAMATVAAVAAANWTVAATGAAALFAAPPSLALIERDGVALPYGPSELPFLFPAAPALWPSRTDGKPGELALPPELAAILGPADVIEARDGDASARIELVEPLDDDIAVTLTAPVAGDFSTATVTLEAAPGRLILRGALPTDGPLPRGATISVISDDGATIMAAAWADAATGTLFLWEPLDGAAMAANWTNAIFPEPVASDRGRYLWLRVRMTGRGLPPPGRVGPPTVATATPVIRSLRITAPRYSLLDWLPPLFAQRDAQAEPPGGSFLERFLSLFEDQFTEAEAAFESISRLMNPRAADADWLAFVAGWLDLAFDPSWPMERRRRLVIEGASLQAGRGTPAALRRYLEIYTGNAVGIVEDFRNRPPEPIQLGARGALGVAPLGGVTLNRALAHRFSVSVTLPSRADRRTELSAVRKIIDDMKPAHTAYALKTGGAGAQRIGMGSTVGAIVIPGPGRTRPCTCDPDAPPGDRPQPGNLAEGGFRLGGRLGGGSVTEFRPQGDAHVQMA</sequence>
<dbReference type="InterPro" id="IPR006521">
    <property type="entry name" value="Tail_protein_I"/>
</dbReference>
<dbReference type="InterPro" id="IPR011748">
    <property type="entry name" value="Unchr_phage_tail-like"/>
</dbReference>
<proteinExistence type="predicted"/>
<accession>A0ABY1YI75</accession>
<dbReference type="InterPro" id="IPR011042">
    <property type="entry name" value="6-blade_b-propeller_TolB-like"/>
</dbReference>
<dbReference type="Proteomes" id="UP000292859">
    <property type="component" value="Unassembled WGS sequence"/>
</dbReference>
<dbReference type="Gene3D" id="2.120.10.30">
    <property type="entry name" value="TolB, C-terminal domain"/>
    <property type="match status" value="1"/>
</dbReference>
<dbReference type="EMBL" id="SIRL01000006">
    <property type="protein sequence ID" value="TBN50116.1"/>
    <property type="molecule type" value="Genomic_DNA"/>
</dbReference>
<dbReference type="Pfam" id="PF01436">
    <property type="entry name" value="NHL"/>
    <property type="match status" value="1"/>
</dbReference>
<evidence type="ECO:0000313" key="4">
    <source>
        <dbReference type="Proteomes" id="UP000292859"/>
    </source>
</evidence>
<organism evidence="3 4">
    <name type="scientific">Paracoccus sediminis</name>
    <dbReference type="NCBI Taxonomy" id="1214787"/>
    <lineage>
        <taxon>Bacteria</taxon>
        <taxon>Pseudomonadati</taxon>
        <taxon>Pseudomonadota</taxon>
        <taxon>Alphaproteobacteria</taxon>
        <taxon>Rhodobacterales</taxon>
        <taxon>Paracoccaceae</taxon>
        <taxon>Paracoccus</taxon>
    </lineage>
</organism>
<dbReference type="Pfam" id="PF09684">
    <property type="entry name" value="Tail_P2_I"/>
    <property type="match status" value="1"/>
</dbReference>
<gene>
    <name evidence="3" type="ORF">EYF88_10880</name>
</gene>
<dbReference type="InterPro" id="IPR001258">
    <property type="entry name" value="NHL_repeat"/>
</dbReference>
<keyword evidence="1" id="KW-0677">Repeat</keyword>
<keyword evidence="4" id="KW-1185">Reference proteome</keyword>
<dbReference type="NCBIfam" id="TIGR02242">
    <property type="entry name" value="tail_TIGR02242"/>
    <property type="match status" value="1"/>
</dbReference>
<reference evidence="3 4" key="1">
    <citation type="submission" date="2019-02" db="EMBL/GenBank/DDBJ databases">
        <authorList>
            <person name="Zhang G."/>
        </authorList>
    </citation>
    <scope>NUCLEOTIDE SEQUENCE [LARGE SCALE GENOMIC DNA]</scope>
    <source>
        <strain evidence="3 4">CMB17</strain>
    </source>
</reference>
<dbReference type="SUPFAM" id="SSF101898">
    <property type="entry name" value="NHL repeat"/>
    <property type="match status" value="1"/>
</dbReference>
<evidence type="ECO:0000256" key="1">
    <source>
        <dbReference type="ARBA" id="ARBA00022737"/>
    </source>
</evidence>
<evidence type="ECO:0000313" key="3">
    <source>
        <dbReference type="EMBL" id="TBN50116.1"/>
    </source>
</evidence>
<evidence type="ECO:0000256" key="2">
    <source>
        <dbReference type="PROSITE-ProRule" id="PRU00504"/>
    </source>
</evidence>
<name>A0ABY1YI75_9RHOB</name>